<evidence type="ECO:0000313" key="3">
    <source>
        <dbReference type="Proteomes" id="UP000533269"/>
    </source>
</evidence>
<dbReference type="Pfam" id="PF07332">
    <property type="entry name" value="Phage_holin_3_6"/>
    <property type="match status" value="1"/>
</dbReference>
<keyword evidence="1" id="KW-1133">Transmembrane helix</keyword>
<comment type="caution">
    <text evidence="2">The sequence shown here is derived from an EMBL/GenBank/DDBJ whole genome shotgun (WGS) entry which is preliminary data.</text>
</comment>
<evidence type="ECO:0008006" key="4">
    <source>
        <dbReference type="Google" id="ProtNLM"/>
    </source>
</evidence>
<feature type="transmembrane region" description="Helical" evidence="1">
    <location>
        <begin position="80"/>
        <end position="101"/>
    </location>
</feature>
<dbReference type="EMBL" id="JACHVY010000001">
    <property type="protein sequence ID" value="MBB2899836.1"/>
    <property type="molecule type" value="Genomic_DNA"/>
</dbReference>
<protein>
    <recommendedName>
        <fullName evidence="4">Integral membrane protein</fullName>
    </recommendedName>
</protein>
<accession>A0A7W4XVA8</accession>
<proteinExistence type="predicted"/>
<dbReference type="RefSeq" id="WP_011981898.1">
    <property type="nucleotide sequence ID" value="NZ_JACHVY010000001.1"/>
</dbReference>
<keyword evidence="1" id="KW-0812">Transmembrane</keyword>
<dbReference type="InterPro" id="IPR009937">
    <property type="entry name" value="Phage_holin_3_6"/>
</dbReference>
<sequence>MTDQPRRTAGELVDELTSDTAELVRLEVRRGQRELLAKAREASRGAALLGGAAVLGGLAAGTSAAFTVRFLGKVLPPSGAALAATLLYAGGAAALGASGLAEIKRVGSIWPEETIASVRDDVRAARRSS</sequence>
<organism evidence="2 3">
    <name type="scientific">Kineococcus radiotolerans</name>
    <dbReference type="NCBI Taxonomy" id="131568"/>
    <lineage>
        <taxon>Bacteria</taxon>
        <taxon>Bacillati</taxon>
        <taxon>Actinomycetota</taxon>
        <taxon>Actinomycetes</taxon>
        <taxon>Kineosporiales</taxon>
        <taxon>Kineosporiaceae</taxon>
        <taxon>Kineococcus</taxon>
    </lineage>
</organism>
<gene>
    <name evidence="2" type="ORF">FHR75_000624</name>
</gene>
<evidence type="ECO:0000313" key="2">
    <source>
        <dbReference type="EMBL" id="MBB2899836.1"/>
    </source>
</evidence>
<keyword evidence="1" id="KW-0472">Membrane</keyword>
<feature type="transmembrane region" description="Helical" evidence="1">
    <location>
        <begin position="46"/>
        <end position="68"/>
    </location>
</feature>
<evidence type="ECO:0000256" key="1">
    <source>
        <dbReference type="SAM" id="Phobius"/>
    </source>
</evidence>
<reference evidence="2 3" key="2">
    <citation type="submission" date="2020-08" db="EMBL/GenBank/DDBJ databases">
        <authorList>
            <person name="Partida-Martinez L."/>
            <person name="Huntemann M."/>
            <person name="Clum A."/>
            <person name="Wang J."/>
            <person name="Palaniappan K."/>
            <person name="Ritter S."/>
            <person name="Chen I.-M."/>
            <person name="Stamatis D."/>
            <person name="Reddy T."/>
            <person name="O'Malley R."/>
            <person name="Daum C."/>
            <person name="Shapiro N."/>
            <person name="Ivanova N."/>
            <person name="Kyrpides N."/>
            <person name="Woyke T."/>
        </authorList>
    </citation>
    <scope>NUCLEOTIDE SEQUENCE [LARGE SCALE GENOMIC DNA]</scope>
    <source>
        <strain evidence="2 3">AS2.23</strain>
    </source>
</reference>
<dbReference type="AlphaFoldDB" id="A0A7W4XVA8"/>
<name>A0A7W4XVA8_KINRA</name>
<reference evidence="2 3" key="1">
    <citation type="submission" date="2020-08" db="EMBL/GenBank/DDBJ databases">
        <title>The Agave Microbiome: Exploring the role of microbial communities in plant adaptations to desert environments.</title>
        <authorList>
            <person name="Partida-Martinez L.P."/>
        </authorList>
    </citation>
    <scope>NUCLEOTIDE SEQUENCE [LARGE SCALE GENOMIC DNA]</scope>
    <source>
        <strain evidence="2 3">AS2.23</strain>
    </source>
</reference>
<dbReference type="Proteomes" id="UP000533269">
    <property type="component" value="Unassembled WGS sequence"/>
</dbReference>